<dbReference type="Proteomes" id="UP000242525">
    <property type="component" value="Unassembled WGS sequence"/>
</dbReference>
<dbReference type="PROSITE" id="PS50157">
    <property type="entry name" value="ZINC_FINGER_C2H2_2"/>
    <property type="match status" value="1"/>
</dbReference>
<gene>
    <name evidence="4" type="ORF">BN980_GECA05s05719g</name>
</gene>
<keyword evidence="5" id="KW-1185">Reference proteome</keyword>
<reference evidence="4" key="1">
    <citation type="submission" date="2014-03" db="EMBL/GenBank/DDBJ databases">
        <authorList>
            <person name="Casaregola S."/>
        </authorList>
    </citation>
    <scope>NUCLEOTIDE SEQUENCE [LARGE SCALE GENOMIC DNA]</scope>
    <source>
        <strain evidence="4">CLIB 918</strain>
    </source>
</reference>
<keyword evidence="1" id="KW-0862">Zinc</keyword>
<feature type="compositionally biased region" description="Basic and acidic residues" evidence="2">
    <location>
        <begin position="1"/>
        <end position="17"/>
    </location>
</feature>
<dbReference type="GO" id="GO:0008270">
    <property type="term" value="F:zinc ion binding"/>
    <property type="evidence" value="ECO:0007669"/>
    <property type="project" value="UniProtKB-KW"/>
</dbReference>
<dbReference type="SMART" id="SM00355">
    <property type="entry name" value="ZnF_C2H2"/>
    <property type="match status" value="3"/>
</dbReference>
<dbReference type="InterPro" id="IPR013087">
    <property type="entry name" value="Znf_C2H2_type"/>
</dbReference>
<keyword evidence="1" id="KW-0863">Zinc-finger</keyword>
<evidence type="ECO:0000256" key="1">
    <source>
        <dbReference type="PROSITE-ProRule" id="PRU00042"/>
    </source>
</evidence>
<dbReference type="PROSITE" id="PS00028">
    <property type="entry name" value="ZINC_FINGER_C2H2_1"/>
    <property type="match status" value="1"/>
</dbReference>
<evidence type="ECO:0000259" key="3">
    <source>
        <dbReference type="PROSITE" id="PS50157"/>
    </source>
</evidence>
<keyword evidence="1" id="KW-0479">Metal-binding</keyword>
<organism evidence="4 5">
    <name type="scientific">Geotrichum candidum</name>
    <name type="common">Oospora lactis</name>
    <name type="synonym">Dipodascus geotrichum</name>
    <dbReference type="NCBI Taxonomy" id="1173061"/>
    <lineage>
        <taxon>Eukaryota</taxon>
        <taxon>Fungi</taxon>
        <taxon>Dikarya</taxon>
        <taxon>Ascomycota</taxon>
        <taxon>Saccharomycotina</taxon>
        <taxon>Dipodascomycetes</taxon>
        <taxon>Dipodascales</taxon>
        <taxon>Dipodascaceae</taxon>
        <taxon>Geotrichum</taxon>
    </lineage>
</organism>
<comment type="caution">
    <text evidence="4">The sequence shown here is derived from an EMBL/GenBank/DDBJ whole genome shotgun (WGS) entry which is preliminary data.</text>
</comment>
<protein>
    <recommendedName>
        <fullName evidence="3">C2H2-type domain-containing protein</fullName>
    </recommendedName>
</protein>
<feature type="region of interest" description="Disordered" evidence="2">
    <location>
        <begin position="1"/>
        <end position="22"/>
    </location>
</feature>
<proteinExistence type="predicted"/>
<name>A0A0J9X8F6_GEOCN</name>
<dbReference type="STRING" id="1173061.A0A0J9X8F6"/>
<dbReference type="PANTHER" id="PTHR21354:SF0">
    <property type="entry name" value="ZINC FINGER PROTEIN 511"/>
    <property type="match status" value="1"/>
</dbReference>
<evidence type="ECO:0000313" key="5">
    <source>
        <dbReference type="Proteomes" id="UP000242525"/>
    </source>
</evidence>
<dbReference type="Gene3D" id="3.30.160.60">
    <property type="entry name" value="Classic Zinc Finger"/>
    <property type="match status" value="1"/>
</dbReference>
<dbReference type="EMBL" id="CCBN010000005">
    <property type="protein sequence ID" value="CDO53699.1"/>
    <property type="molecule type" value="Genomic_DNA"/>
</dbReference>
<evidence type="ECO:0000313" key="4">
    <source>
        <dbReference type="EMBL" id="CDO53699.1"/>
    </source>
</evidence>
<dbReference type="PANTHER" id="PTHR21354">
    <property type="entry name" value="ZINC FINGER PROTEIN 511"/>
    <property type="match status" value="1"/>
</dbReference>
<sequence>MKRTRYETEDATVEQKRPSYNGRDNIGSVTVKDLVCQLPPTCSPTAPSRFSSIADFEQHYNQFHSFRCIECQRSFPSDRFLDLHIAENHDPFFKLRLERGEKVYMCFVEDCDKLCADPAKRRLHVIDKHNYPKDFLFSIINTGVHRNQTSLLKQRQTPYQGQP</sequence>
<evidence type="ECO:0000256" key="2">
    <source>
        <dbReference type="SAM" id="MobiDB-lite"/>
    </source>
</evidence>
<feature type="domain" description="C2H2-type" evidence="3">
    <location>
        <begin position="66"/>
        <end position="89"/>
    </location>
</feature>
<dbReference type="OrthoDB" id="18440at2759"/>
<dbReference type="InterPro" id="IPR039258">
    <property type="entry name" value="ZNF511"/>
</dbReference>
<dbReference type="AlphaFoldDB" id="A0A0J9X8F6"/>
<accession>A0A0J9X8F6</accession>